<dbReference type="Proteomes" id="UP001530377">
    <property type="component" value="Unassembled WGS sequence"/>
</dbReference>
<accession>A0ABD3RVK7</accession>
<proteinExistence type="predicted"/>
<feature type="region of interest" description="Disordered" evidence="2">
    <location>
        <begin position="36"/>
        <end position="65"/>
    </location>
</feature>
<evidence type="ECO:0000313" key="4">
    <source>
        <dbReference type="Proteomes" id="UP001530377"/>
    </source>
</evidence>
<dbReference type="PANTHER" id="PTHR24121:SF23">
    <property type="entry name" value="NO MECHANORECEPTOR POTENTIAL C, ISOFORM H"/>
    <property type="match status" value="1"/>
</dbReference>
<feature type="compositionally biased region" description="Basic and acidic residues" evidence="2">
    <location>
        <begin position="314"/>
        <end position="323"/>
    </location>
</feature>
<keyword evidence="4" id="KW-1185">Reference proteome</keyword>
<dbReference type="InterPro" id="IPR002110">
    <property type="entry name" value="Ankyrin_rpt"/>
</dbReference>
<sequence>MGRGRSSGGDWGSVSGELDNIDLYSLRIDRSASLDDDHMSSSVLPDRSETHRRTSSTGGDRIPPQLPQVFDGGEALIDIAALHDAARITDWSSVLALSQSHPESAMYVGKEGWNALHHACDRRCPHVDVMDSLLTAYPEALVQTNDKGWTPLHRACRNKTSRDVVKLLLRKYPELGKRAATMRCNDGRSALHYALLYDAPDGVVDLLLQADPDAVLDEDRDHVTPLGCIWDKYANSFEGKRMLQILRPFDGEGWESGGNAENAEGGEISPRSDKEAAEKRVREVMEKDQPALKPLQNSWKKANTLLRAYFRFPPQEDKSDETSKPSPEPISRRKWRVFHATCAIKCHPKLLLMARALHPEEALEVDENDLFRADHHVKPFPNPQSNQLSNRTALHFAAMSPLSGREGRNVIKLLLKLNPLAARHVDGYGSLPLHLICQNVHKMQWADCGPKDIYEAYTEASSVRDGIGRTPLHCIAIYVSQNKHSSPARPSPLPTQTARGPVAGLALDESVVHNLAVANRIAASMPDDSGRLPLHYLAEKAEEWTPDVTSILTAHPAAAQTRAGPSTFNQLPLHMAASSPDARPSLIMNLVIANPRAASIMDGMGRLPLHLAVDSGRTMWDRGIDSIYSAYTPAISAPEESPRRWTVLHIAAASPSAGRDLIEHIIGLAENLASIPDGEGKYPLHLACATNKSWREGGVQAIFDADPSVGLLEDVNRLLPFHVAAIRSCANCEISPHGGDSNSHNESTNSTAEDDTFNNDLESLEVLFNLLTAQPSIVQL</sequence>
<feature type="compositionally biased region" description="Polar residues" evidence="2">
    <location>
        <begin position="740"/>
        <end position="751"/>
    </location>
</feature>
<reference evidence="3 4" key="1">
    <citation type="submission" date="2024-10" db="EMBL/GenBank/DDBJ databases">
        <title>Updated reference genomes for cyclostephanoid diatoms.</title>
        <authorList>
            <person name="Roberts W.R."/>
            <person name="Alverson A.J."/>
        </authorList>
    </citation>
    <scope>NUCLEOTIDE SEQUENCE [LARGE SCALE GENOMIC DNA]</scope>
    <source>
        <strain evidence="3 4">AJA228-03</strain>
    </source>
</reference>
<dbReference type="PROSITE" id="PS50088">
    <property type="entry name" value="ANK_REPEAT"/>
    <property type="match status" value="2"/>
</dbReference>
<feature type="region of interest" description="Disordered" evidence="2">
    <location>
        <begin position="311"/>
        <end position="330"/>
    </location>
</feature>
<name>A0ABD3RVK7_9STRA</name>
<dbReference type="SMART" id="SM00248">
    <property type="entry name" value="ANK"/>
    <property type="match status" value="7"/>
</dbReference>
<keyword evidence="1" id="KW-0040">ANK repeat</keyword>
<dbReference type="PROSITE" id="PS50297">
    <property type="entry name" value="ANK_REP_REGION"/>
    <property type="match status" value="2"/>
</dbReference>
<dbReference type="InterPro" id="IPR036770">
    <property type="entry name" value="Ankyrin_rpt-contain_sf"/>
</dbReference>
<evidence type="ECO:0000313" key="3">
    <source>
        <dbReference type="EMBL" id="KAL3816247.1"/>
    </source>
</evidence>
<feature type="region of interest" description="Disordered" evidence="2">
    <location>
        <begin position="254"/>
        <end position="276"/>
    </location>
</feature>
<comment type="caution">
    <text evidence="3">The sequence shown here is derived from an EMBL/GenBank/DDBJ whole genome shotgun (WGS) entry which is preliminary data.</text>
</comment>
<dbReference type="EMBL" id="JALLPB020000157">
    <property type="protein sequence ID" value="KAL3816247.1"/>
    <property type="molecule type" value="Genomic_DNA"/>
</dbReference>
<feature type="repeat" description="ANK" evidence="1">
    <location>
        <begin position="147"/>
        <end position="180"/>
    </location>
</feature>
<evidence type="ECO:0000256" key="1">
    <source>
        <dbReference type="PROSITE-ProRule" id="PRU00023"/>
    </source>
</evidence>
<gene>
    <name evidence="3" type="ORF">ACHAXA_000186</name>
</gene>
<dbReference type="Gene3D" id="1.25.40.20">
    <property type="entry name" value="Ankyrin repeat-containing domain"/>
    <property type="match status" value="4"/>
</dbReference>
<organism evidence="3 4">
    <name type="scientific">Cyclostephanos tholiformis</name>
    <dbReference type="NCBI Taxonomy" id="382380"/>
    <lineage>
        <taxon>Eukaryota</taxon>
        <taxon>Sar</taxon>
        <taxon>Stramenopiles</taxon>
        <taxon>Ochrophyta</taxon>
        <taxon>Bacillariophyta</taxon>
        <taxon>Coscinodiscophyceae</taxon>
        <taxon>Thalassiosirophycidae</taxon>
        <taxon>Stephanodiscales</taxon>
        <taxon>Stephanodiscaceae</taxon>
        <taxon>Cyclostephanos</taxon>
    </lineage>
</organism>
<dbReference type="AlphaFoldDB" id="A0ABD3RVK7"/>
<feature type="region of interest" description="Disordered" evidence="2">
    <location>
        <begin position="736"/>
        <end position="756"/>
    </location>
</feature>
<dbReference type="Pfam" id="PF12796">
    <property type="entry name" value="Ank_2"/>
    <property type="match status" value="1"/>
</dbReference>
<protein>
    <recommendedName>
        <fullName evidence="5">Ankyrin</fullName>
    </recommendedName>
</protein>
<dbReference type="SUPFAM" id="SSF48403">
    <property type="entry name" value="Ankyrin repeat"/>
    <property type="match status" value="3"/>
</dbReference>
<feature type="repeat" description="ANK" evidence="1">
    <location>
        <begin position="186"/>
        <end position="219"/>
    </location>
</feature>
<evidence type="ECO:0000256" key="2">
    <source>
        <dbReference type="SAM" id="MobiDB-lite"/>
    </source>
</evidence>
<feature type="compositionally biased region" description="Low complexity" evidence="2">
    <location>
        <begin position="257"/>
        <end position="267"/>
    </location>
</feature>
<dbReference type="PANTHER" id="PTHR24121">
    <property type="entry name" value="NO MECHANORECEPTOR POTENTIAL C, ISOFORM D-RELATED"/>
    <property type="match status" value="1"/>
</dbReference>
<evidence type="ECO:0008006" key="5">
    <source>
        <dbReference type="Google" id="ProtNLM"/>
    </source>
</evidence>